<evidence type="ECO:0000313" key="2">
    <source>
        <dbReference type="Proteomes" id="UP000887013"/>
    </source>
</evidence>
<gene>
    <name evidence="1" type="ORF">NPIL_334181</name>
</gene>
<reference evidence="1" key="1">
    <citation type="submission" date="2020-08" db="EMBL/GenBank/DDBJ databases">
        <title>Multicomponent nature underlies the extraordinary mechanical properties of spider dragline silk.</title>
        <authorList>
            <person name="Kono N."/>
            <person name="Nakamura H."/>
            <person name="Mori M."/>
            <person name="Yoshida Y."/>
            <person name="Ohtoshi R."/>
            <person name="Malay A.D."/>
            <person name="Moran D.A.P."/>
            <person name="Tomita M."/>
            <person name="Numata K."/>
            <person name="Arakawa K."/>
        </authorList>
    </citation>
    <scope>NUCLEOTIDE SEQUENCE</scope>
</reference>
<accession>A0A8X6MWI7</accession>
<evidence type="ECO:0000313" key="1">
    <source>
        <dbReference type="EMBL" id="GFS81195.1"/>
    </source>
</evidence>
<proteinExistence type="predicted"/>
<sequence>MQISRIIFMENVNALRISQPELFLRRKRKRIAKRPHSALSIRPYKARPATTSACGIPGDVTRESLSSIKGQHGFGPDILSRGSFRF</sequence>
<name>A0A8X6MWI7_NEPPI</name>
<keyword evidence="2" id="KW-1185">Reference proteome</keyword>
<dbReference type="Proteomes" id="UP000887013">
    <property type="component" value="Unassembled WGS sequence"/>
</dbReference>
<comment type="caution">
    <text evidence="1">The sequence shown here is derived from an EMBL/GenBank/DDBJ whole genome shotgun (WGS) entry which is preliminary data.</text>
</comment>
<dbReference type="AlphaFoldDB" id="A0A8X6MWI7"/>
<protein>
    <submittedName>
        <fullName evidence="1">Uncharacterized protein</fullName>
    </submittedName>
</protein>
<organism evidence="1 2">
    <name type="scientific">Nephila pilipes</name>
    <name type="common">Giant wood spider</name>
    <name type="synonym">Nephila maculata</name>
    <dbReference type="NCBI Taxonomy" id="299642"/>
    <lineage>
        <taxon>Eukaryota</taxon>
        <taxon>Metazoa</taxon>
        <taxon>Ecdysozoa</taxon>
        <taxon>Arthropoda</taxon>
        <taxon>Chelicerata</taxon>
        <taxon>Arachnida</taxon>
        <taxon>Araneae</taxon>
        <taxon>Araneomorphae</taxon>
        <taxon>Entelegynae</taxon>
        <taxon>Araneoidea</taxon>
        <taxon>Nephilidae</taxon>
        <taxon>Nephila</taxon>
    </lineage>
</organism>
<dbReference type="EMBL" id="BMAW01051575">
    <property type="protein sequence ID" value="GFS81195.1"/>
    <property type="molecule type" value="Genomic_DNA"/>
</dbReference>